<dbReference type="SUPFAM" id="SSF52540">
    <property type="entry name" value="P-loop containing nucleoside triphosphate hydrolases"/>
    <property type="match status" value="1"/>
</dbReference>
<dbReference type="InterPro" id="IPR006483">
    <property type="entry name" value="CRISPR-assoc_Cas3_HD"/>
</dbReference>
<dbReference type="GO" id="GO:0003724">
    <property type="term" value="F:RNA helicase activity"/>
    <property type="evidence" value="ECO:0007669"/>
    <property type="project" value="TreeGrafter"/>
</dbReference>
<dbReference type="PROSITE" id="PS51643">
    <property type="entry name" value="HD_CAS3"/>
    <property type="match status" value="1"/>
</dbReference>
<keyword evidence="5" id="KW-0547">Nucleotide-binding</keyword>
<organism evidence="13 14">
    <name type="scientific">Desulforamulus hydrothermalis Lam5 = DSM 18033</name>
    <dbReference type="NCBI Taxonomy" id="1121428"/>
    <lineage>
        <taxon>Bacteria</taxon>
        <taxon>Bacillati</taxon>
        <taxon>Bacillota</taxon>
        <taxon>Clostridia</taxon>
        <taxon>Eubacteriales</taxon>
        <taxon>Peptococcaceae</taxon>
        <taxon>Desulforamulus</taxon>
    </lineage>
</organism>
<dbReference type="PANTHER" id="PTHR47963">
    <property type="entry name" value="DEAD-BOX ATP-DEPENDENT RNA HELICASE 47, MITOCHONDRIAL"/>
    <property type="match status" value="1"/>
</dbReference>
<keyword evidence="7" id="KW-0347">Helicase</keyword>
<evidence type="ECO:0000256" key="5">
    <source>
        <dbReference type="ARBA" id="ARBA00022741"/>
    </source>
</evidence>
<evidence type="ECO:0000256" key="7">
    <source>
        <dbReference type="ARBA" id="ARBA00022806"/>
    </source>
</evidence>
<keyword evidence="6" id="KW-0378">Hydrolase</keyword>
<name>K8DYA8_9FIRM</name>
<comment type="similarity">
    <text evidence="1">In the N-terminal section; belongs to the CRISPR-associated nuclease Cas3-HD family.</text>
</comment>
<evidence type="ECO:0000313" key="13">
    <source>
        <dbReference type="EMBL" id="CCO07700.1"/>
    </source>
</evidence>
<evidence type="ECO:0000256" key="2">
    <source>
        <dbReference type="ARBA" id="ARBA00009046"/>
    </source>
</evidence>
<dbReference type="InterPro" id="IPR011545">
    <property type="entry name" value="DEAD/DEAH_box_helicase_dom"/>
</dbReference>
<dbReference type="GO" id="GO:0003723">
    <property type="term" value="F:RNA binding"/>
    <property type="evidence" value="ECO:0007669"/>
    <property type="project" value="TreeGrafter"/>
</dbReference>
<accession>K8DYA8</accession>
<dbReference type="Pfam" id="PF22590">
    <property type="entry name" value="Cas3-like_C_2"/>
    <property type="match status" value="1"/>
</dbReference>
<keyword evidence="3" id="KW-0540">Nuclease</keyword>
<gene>
    <name evidence="13" type="ORF">DESHY_120064</name>
</gene>
<proteinExistence type="inferred from homology"/>
<protein>
    <submittedName>
        <fullName evidence="13">CRISPR-associated helicase Cas3</fullName>
    </submittedName>
</protein>
<dbReference type="RefSeq" id="WP_008410700.1">
    <property type="nucleotide sequence ID" value="NZ_CAOS01000004.1"/>
</dbReference>
<evidence type="ECO:0000313" key="14">
    <source>
        <dbReference type="Proteomes" id="UP000009315"/>
    </source>
</evidence>
<dbReference type="SMART" id="SM00487">
    <property type="entry name" value="DEXDc"/>
    <property type="match status" value="1"/>
</dbReference>
<dbReference type="AlphaFoldDB" id="K8DYA8"/>
<dbReference type="eggNOG" id="COG1203">
    <property type="taxonomic scope" value="Bacteria"/>
</dbReference>
<dbReference type="InterPro" id="IPR027417">
    <property type="entry name" value="P-loop_NTPase"/>
</dbReference>
<evidence type="ECO:0000256" key="8">
    <source>
        <dbReference type="ARBA" id="ARBA00022840"/>
    </source>
</evidence>
<feature type="domain" description="Helicase C-terminal" evidence="11">
    <location>
        <begin position="495"/>
        <end position="655"/>
    </location>
</feature>
<dbReference type="InterPro" id="IPR038257">
    <property type="entry name" value="CRISPR-assoc_Cas3_HD_sf"/>
</dbReference>
<dbReference type="GO" id="GO:0051607">
    <property type="term" value="P:defense response to virus"/>
    <property type="evidence" value="ECO:0007669"/>
    <property type="project" value="UniProtKB-KW"/>
</dbReference>
<comment type="caution">
    <text evidence="13">The sequence shown here is derived from an EMBL/GenBank/DDBJ whole genome shotgun (WGS) entry which is preliminary data.</text>
</comment>
<dbReference type="PROSITE" id="PS51194">
    <property type="entry name" value="HELICASE_CTER"/>
    <property type="match status" value="1"/>
</dbReference>
<evidence type="ECO:0000256" key="9">
    <source>
        <dbReference type="ARBA" id="ARBA00023118"/>
    </source>
</evidence>
<dbReference type="PANTHER" id="PTHR47963:SF9">
    <property type="entry name" value="CRISPR-ASSOCIATED ENDONUCLEASE_HELICASE CAS3"/>
    <property type="match status" value="1"/>
</dbReference>
<dbReference type="PROSITE" id="PS51192">
    <property type="entry name" value="HELICASE_ATP_BIND_1"/>
    <property type="match status" value="1"/>
</dbReference>
<dbReference type="Gene3D" id="3.40.50.300">
    <property type="entry name" value="P-loop containing nucleotide triphosphate hydrolases"/>
    <property type="match status" value="2"/>
</dbReference>
<keyword evidence="4" id="KW-0479">Metal-binding</keyword>
<dbReference type="InterPro" id="IPR014001">
    <property type="entry name" value="Helicase_ATP-bd"/>
</dbReference>
<dbReference type="GO" id="GO:0016787">
    <property type="term" value="F:hydrolase activity"/>
    <property type="evidence" value="ECO:0007669"/>
    <property type="project" value="UniProtKB-KW"/>
</dbReference>
<dbReference type="Proteomes" id="UP000009315">
    <property type="component" value="Unassembled WGS sequence"/>
</dbReference>
<dbReference type="NCBIfam" id="TIGR01596">
    <property type="entry name" value="cas3_HD"/>
    <property type="match status" value="1"/>
</dbReference>
<dbReference type="Gene3D" id="1.10.3210.30">
    <property type="match status" value="1"/>
</dbReference>
<dbReference type="STRING" id="1121428.DESHY_120064"/>
<evidence type="ECO:0000256" key="6">
    <source>
        <dbReference type="ARBA" id="ARBA00022801"/>
    </source>
</evidence>
<dbReference type="InterPro" id="IPR006474">
    <property type="entry name" value="Helicase_Cas3_CRISPR-ass_core"/>
</dbReference>
<evidence type="ECO:0000259" key="10">
    <source>
        <dbReference type="PROSITE" id="PS51192"/>
    </source>
</evidence>
<sequence length="775" mass="88994">MYKAEVKQALADVWAKSKDSSGETGLSLLQHTDNVVKQMGQFLVLYEKELKQLSEINLPRILLYGALMHDFGKIHPGFQNMLITGKKYGHRHEILSLGFLEFLDIPEEEKSYLAAAIAFHHKGWLDLTQRSPSYFMPKVPFEKINTIQELLEGLQLHHIQGLYLLLQNAEQYFLDLTGIKISPYTVKNNKLTPEGIYKNLFIIHQLINSFISGQGFRRKINRSVCHYATITRGFILSADHLASAKPMKLIPGFVSINQVLKGLKRNYELLYHHQKELSTLNGSQILIAPTGSGKTEAALLWAGSVREKKKTRGRLFFILPYRASINAMVIRLQRIFGEKSTAAVHGKTLVQCYMELMEKGYTHKEAQKVARYQESLSRLNTTPIRVCTPYQLLKTFFAPKGYEALICSSLGAQLVFDEIHAYDPEVTAMSLVTAKYMKNVMDAECLFMSATMPAHLREVLYKEFSLVKSVVPPLDYYKTRHRLRLIDNSIMEEKAIEQIIEASKQGSVLVVANRVSRAIIIGKRLCEAGLTDVKIIHGRFCPKDRSKKEEELQPRPGKVLISTQVVEVSLDIDYDTVFTELAPLESLLQRFGRVNRKGQKKIPSIVNVFTNFDNNINPFSPYQKEHLHQVLTVLREYIANNPSGEIKESEIQELLDKSYPQYLKGELFFQITQKMEEFDRYFIKEMLPLGVMENDKIKKLTQAWDDLFDGKEVLPYVFLDEARQAATPLDINNLLVTISNKQLAKLKKEEKVWWDEKLKQYITNCEYNYEYGLII</sequence>
<comment type="similarity">
    <text evidence="2">In the central section; belongs to the CRISPR-associated helicase Cas3 family.</text>
</comment>
<keyword evidence="8" id="KW-0067">ATP-binding</keyword>
<dbReference type="CDD" id="cd09641">
    <property type="entry name" value="Cas3''_I"/>
    <property type="match status" value="1"/>
</dbReference>
<dbReference type="SMART" id="SM00490">
    <property type="entry name" value="HELICc"/>
    <property type="match status" value="1"/>
</dbReference>
<dbReference type="GO" id="GO:0046872">
    <property type="term" value="F:metal ion binding"/>
    <property type="evidence" value="ECO:0007669"/>
    <property type="project" value="UniProtKB-KW"/>
</dbReference>
<evidence type="ECO:0000256" key="3">
    <source>
        <dbReference type="ARBA" id="ARBA00022722"/>
    </source>
</evidence>
<dbReference type="GO" id="GO:0004518">
    <property type="term" value="F:nuclease activity"/>
    <property type="evidence" value="ECO:0007669"/>
    <property type="project" value="UniProtKB-KW"/>
</dbReference>
<dbReference type="OrthoDB" id="9810236at2"/>
<evidence type="ECO:0000259" key="11">
    <source>
        <dbReference type="PROSITE" id="PS51194"/>
    </source>
</evidence>
<evidence type="ECO:0000259" key="12">
    <source>
        <dbReference type="PROSITE" id="PS51643"/>
    </source>
</evidence>
<dbReference type="EMBL" id="CAOS01000004">
    <property type="protein sequence ID" value="CCO07700.1"/>
    <property type="molecule type" value="Genomic_DNA"/>
</dbReference>
<dbReference type="NCBIfam" id="TIGR01587">
    <property type="entry name" value="cas3_core"/>
    <property type="match status" value="1"/>
</dbReference>
<evidence type="ECO:0000256" key="1">
    <source>
        <dbReference type="ARBA" id="ARBA00006847"/>
    </source>
</evidence>
<dbReference type="InterPro" id="IPR050547">
    <property type="entry name" value="DEAD_box_RNA_helicases"/>
</dbReference>
<feature type="domain" description="Helicase ATP-binding" evidence="10">
    <location>
        <begin position="275"/>
        <end position="470"/>
    </location>
</feature>
<dbReference type="Pfam" id="PF00270">
    <property type="entry name" value="DEAD"/>
    <property type="match status" value="1"/>
</dbReference>
<dbReference type="InterPro" id="IPR001650">
    <property type="entry name" value="Helicase_C-like"/>
</dbReference>
<dbReference type="InterPro" id="IPR054712">
    <property type="entry name" value="Cas3-like_dom"/>
</dbReference>
<dbReference type="GO" id="GO:0005524">
    <property type="term" value="F:ATP binding"/>
    <property type="evidence" value="ECO:0007669"/>
    <property type="project" value="UniProtKB-KW"/>
</dbReference>
<evidence type="ECO:0000256" key="4">
    <source>
        <dbReference type="ARBA" id="ARBA00022723"/>
    </source>
</evidence>
<dbReference type="Pfam" id="PF18019">
    <property type="entry name" value="Cas3_HD"/>
    <property type="match status" value="1"/>
</dbReference>
<keyword evidence="14" id="KW-1185">Reference proteome</keyword>
<reference evidence="13 14" key="1">
    <citation type="journal article" date="2013" name="Genome Announc.">
        <title>Genome Sequence of the Sulfate-Reducing Bacterium Desulfotomaculum hydrothermale Lam5(T).</title>
        <authorList>
            <person name="Amin O."/>
            <person name="Fardeau M.L."/>
            <person name="Valette O."/>
            <person name="Hirschler-Rea A."/>
            <person name="Barbe V."/>
            <person name="Medigue C."/>
            <person name="Vacherie B."/>
            <person name="Ollivier B."/>
            <person name="Bertin P.N."/>
            <person name="Dolla A."/>
        </authorList>
    </citation>
    <scope>NUCLEOTIDE SEQUENCE [LARGE SCALE GENOMIC DNA]</scope>
    <source>
        <strain evidence="14">Lam5 / DSM 18033</strain>
    </source>
</reference>
<feature type="domain" description="HD Cas3-type" evidence="12">
    <location>
        <begin position="21"/>
        <end position="173"/>
    </location>
</feature>
<dbReference type="SUPFAM" id="SSF109604">
    <property type="entry name" value="HD-domain/PDEase-like"/>
    <property type="match status" value="1"/>
</dbReference>
<keyword evidence="9" id="KW-0051">Antiviral defense</keyword>